<feature type="compositionally biased region" description="Polar residues" evidence="1">
    <location>
        <begin position="252"/>
        <end position="270"/>
    </location>
</feature>
<evidence type="ECO:0000313" key="3">
    <source>
        <dbReference type="Proteomes" id="UP000799757"/>
    </source>
</evidence>
<feature type="compositionally biased region" description="Polar residues" evidence="1">
    <location>
        <begin position="143"/>
        <end position="162"/>
    </location>
</feature>
<keyword evidence="3" id="KW-1185">Reference proteome</keyword>
<feature type="region of interest" description="Disordered" evidence="1">
    <location>
        <begin position="245"/>
        <end position="273"/>
    </location>
</feature>
<organism evidence="2 3">
    <name type="scientific">Melanomma pulvis-pyrius CBS 109.77</name>
    <dbReference type="NCBI Taxonomy" id="1314802"/>
    <lineage>
        <taxon>Eukaryota</taxon>
        <taxon>Fungi</taxon>
        <taxon>Dikarya</taxon>
        <taxon>Ascomycota</taxon>
        <taxon>Pezizomycotina</taxon>
        <taxon>Dothideomycetes</taxon>
        <taxon>Pleosporomycetidae</taxon>
        <taxon>Pleosporales</taxon>
        <taxon>Melanommataceae</taxon>
        <taxon>Melanomma</taxon>
    </lineage>
</organism>
<dbReference type="OrthoDB" id="3944862at2759"/>
<proteinExistence type="predicted"/>
<dbReference type="AlphaFoldDB" id="A0A6A6XW04"/>
<evidence type="ECO:0000313" key="2">
    <source>
        <dbReference type="EMBL" id="KAF2799954.1"/>
    </source>
</evidence>
<evidence type="ECO:0000256" key="1">
    <source>
        <dbReference type="SAM" id="MobiDB-lite"/>
    </source>
</evidence>
<feature type="compositionally biased region" description="Polar residues" evidence="1">
    <location>
        <begin position="660"/>
        <end position="672"/>
    </location>
</feature>
<feature type="region of interest" description="Disordered" evidence="1">
    <location>
        <begin position="40"/>
        <end position="69"/>
    </location>
</feature>
<feature type="region of interest" description="Disordered" evidence="1">
    <location>
        <begin position="133"/>
        <end position="162"/>
    </location>
</feature>
<reference evidence="2" key="1">
    <citation type="journal article" date="2020" name="Stud. Mycol.">
        <title>101 Dothideomycetes genomes: a test case for predicting lifestyles and emergence of pathogens.</title>
        <authorList>
            <person name="Haridas S."/>
            <person name="Albert R."/>
            <person name="Binder M."/>
            <person name="Bloem J."/>
            <person name="Labutti K."/>
            <person name="Salamov A."/>
            <person name="Andreopoulos B."/>
            <person name="Baker S."/>
            <person name="Barry K."/>
            <person name="Bills G."/>
            <person name="Bluhm B."/>
            <person name="Cannon C."/>
            <person name="Castanera R."/>
            <person name="Culley D."/>
            <person name="Daum C."/>
            <person name="Ezra D."/>
            <person name="Gonzalez J."/>
            <person name="Henrissat B."/>
            <person name="Kuo A."/>
            <person name="Liang C."/>
            <person name="Lipzen A."/>
            <person name="Lutzoni F."/>
            <person name="Magnuson J."/>
            <person name="Mondo S."/>
            <person name="Nolan M."/>
            <person name="Ohm R."/>
            <person name="Pangilinan J."/>
            <person name="Park H.-J."/>
            <person name="Ramirez L."/>
            <person name="Alfaro M."/>
            <person name="Sun H."/>
            <person name="Tritt A."/>
            <person name="Yoshinaga Y."/>
            <person name="Zwiers L.-H."/>
            <person name="Turgeon B."/>
            <person name="Goodwin S."/>
            <person name="Spatafora J."/>
            <person name="Crous P."/>
            <person name="Grigoriev I."/>
        </authorList>
    </citation>
    <scope>NUCLEOTIDE SEQUENCE</scope>
    <source>
        <strain evidence="2">CBS 109.77</strain>
    </source>
</reference>
<dbReference type="Proteomes" id="UP000799757">
    <property type="component" value="Unassembled WGS sequence"/>
</dbReference>
<protein>
    <submittedName>
        <fullName evidence="2">Uncharacterized protein</fullName>
    </submittedName>
</protein>
<feature type="region of interest" description="Disordered" evidence="1">
    <location>
        <begin position="619"/>
        <end position="672"/>
    </location>
</feature>
<name>A0A6A6XW04_9PLEO</name>
<gene>
    <name evidence="2" type="ORF">K505DRAFT_370591</name>
</gene>
<feature type="region of interest" description="Disordered" evidence="1">
    <location>
        <begin position="480"/>
        <end position="516"/>
    </location>
</feature>
<feature type="compositionally biased region" description="Basic residues" evidence="1">
    <location>
        <begin position="492"/>
        <end position="503"/>
    </location>
</feature>
<sequence>MSGFLFDRSPTLDATHNLSVSDDCDSDAFASPLIEASEPLLSDHSAISSSDKRTQSVDEGTGDQPTDARLNVPQWCSKRLSSDLKLMASSLYRGSSNLADSRRTAFHVGANGTNTSLQSETKKPQTIPAFVFPASKQARRPLQRSTSSPGPETNKSQYNDLTTDSATLQKRLMTQTKHTGRAPVRPWRVRRVRTASAPFQWTNPQSPGRPGFMWFSVRSNSDPSSIPQVAKPAEIASKSLPLKPCMKHKSKSAATTPPNERHGTSGNPSELQKLRRIKTVDFEDGVSRKLLSLPPLKVWTGEASQVASNNLERSKARGTTGGVKPAKFVSGMLSCPGPMTKSVPADTAVTRTDVHVVAIAPSWSIDDVPDEGGIDPATPTMQIVESNSGCYEVVWDDVPLEHDIRLHQRRSSASQALYTASPEASRGLERINTKLTEWSFGKENPAELFKPQIVVFPEDYSLAPRFDCAVEDEEDFIIIAPPNSERTSANPSRRHSRPGSIHRSRSESYTDDEAELTLDEADVPEKRELKHNSLVVPDPKAHTKRPGYLIGASGRIRKPPSFRRLSNMDETDLKFRGHRDSVALARSRILNAGGVSPDLFMHRDSVSLAKRRMHTRNHAISSAREIPLPKVRASDPSTPADDLDQSSPSLPAKSAPTKALKSSNSASMLLPQPANTNRHIRIMEIWVEGVQ</sequence>
<dbReference type="EMBL" id="MU001755">
    <property type="protein sequence ID" value="KAF2799954.1"/>
    <property type="molecule type" value="Genomic_DNA"/>
</dbReference>
<accession>A0A6A6XW04</accession>